<dbReference type="Proteomes" id="UP000489600">
    <property type="component" value="Unassembled WGS sequence"/>
</dbReference>
<protein>
    <recommendedName>
        <fullName evidence="3">KEN domain-containing protein</fullName>
    </recommendedName>
</protein>
<proteinExistence type="predicted"/>
<reference evidence="4" key="1">
    <citation type="submission" date="2019-07" db="EMBL/GenBank/DDBJ databases">
        <authorList>
            <person name="Dittberner H."/>
        </authorList>
    </citation>
    <scope>NUCLEOTIDE SEQUENCE [LARGE SCALE GENOMIC DNA]</scope>
</reference>
<accession>A0A565BMG3</accession>
<feature type="domain" description="KEN" evidence="3">
    <location>
        <begin position="1"/>
        <end position="126"/>
    </location>
</feature>
<dbReference type="AlphaFoldDB" id="A0A565BMG3"/>
<dbReference type="GO" id="GO:0006397">
    <property type="term" value="P:mRNA processing"/>
    <property type="evidence" value="ECO:0007669"/>
    <property type="project" value="InterPro"/>
</dbReference>
<dbReference type="Pfam" id="PF06479">
    <property type="entry name" value="Ribonuc_2-5A"/>
    <property type="match status" value="1"/>
</dbReference>
<keyword evidence="2" id="KW-0067">ATP-binding</keyword>
<dbReference type="InterPro" id="IPR038357">
    <property type="entry name" value="KEN_sf"/>
</dbReference>
<keyword evidence="5" id="KW-1185">Reference proteome</keyword>
<evidence type="ECO:0000313" key="5">
    <source>
        <dbReference type="Proteomes" id="UP000489600"/>
    </source>
</evidence>
<evidence type="ECO:0000259" key="3">
    <source>
        <dbReference type="PROSITE" id="PS51392"/>
    </source>
</evidence>
<sequence length="149" mass="17344">MRFVCVVQQCSRHDGGDMNRNKSAIMENSPSGMAKFEPAFVNYLQDPEKLTPTYIFINPMQLLDLVRNTDVHYGEAHGDVKSLLDTNPLGVQRYFYERFPNPLIEVYEHVFQHHQAKPEFREILFLGAARIHIRITEGINQIIKTRECH</sequence>
<dbReference type="PROSITE" id="PS51392">
    <property type="entry name" value="KEN"/>
    <property type="match status" value="1"/>
</dbReference>
<dbReference type="Gene3D" id="1.20.1440.180">
    <property type="entry name" value="KEN domain"/>
    <property type="match status" value="1"/>
</dbReference>
<dbReference type="GO" id="GO:0004540">
    <property type="term" value="F:RNA nuclease activity"/>
    <property type="evidence" value="ECO:0007669"/>
    <property type="project" value="InterPro"/>
</dbReference>
<dbReference type="GO" id="GO:0005524">
    <property type="term" value="F:ATP binding"/>
    <property type="evidence" value="ECO:0007669"/>
    <property type="project" value="UniProtKB-KW"/>
</dbReference>
<name>A0A565BMG3_9BRAS</name>
<dbReference type="InterPro" id="IPR010513">
    <property type="entry name" value="KEN_dom"/>
</dbReference>
<evidence type="ECO:0000313" key="4">
    <source>
        <dbReference type="EMBL" id="VVB02821.1"/>
    </source>
</evidence>
<evidence type="ECO:0000256" key="1">
    <source>
        <dbReference type="ARBA" id="ARBA00022741"/>
    </source>
</evidence>
<dbReference type="EMBL" id="CABITT030000004">
    <property type="protein sequence ID" value="VVB02821.1"/>
    <property type="molecule type" value="Genomic_DNA"/>
</dbReference>
<organism evidence="4 5">
    <name type="scientific">Arabis nemorensis</name>
    <dbReference type="NCBI Taxonomy" id="586526"/>
    <lineage>
        <taxon>Eukaryota</taxon>
        <taxon>Viridiplantae</taxon>
        <taxon>Streptophyta</taxon>
        <taxon>Embryophyta</taxon>
        <taxon>Tracheophyta</taxon>
        <taxon>Spermatophyta</taxon>
        <taxon>Magnoliopsida</taxon>
        <taxon>eudicotyledons</taxon>
        <taxon>Gunneridae</taxon>
        <taxon>Pentapetalae</taxon>
        <taxon>rosids</taxon>
        <taxon>malvids</taxon>
        <taxon>Brassicales</taxon>
        <taxon>Brassicaceae</taxon>
        <taxon>Arabideae</taxon>
        <taxon>Arabis</taxon>
    </lineage>
</organism>
<evidence type="ECO:0000256" key="2">
    <source>
        <dbReference type="ARBA" id="ARBA00022840"/>
    </source>
</evidence>
<gene>
    <name evidence="4" type="ORF">ANE_LOCUS13265</name>
</gene>
<keyword evidence="1" id="KW-0547">Nucleotide-binding</keyword>
<comment type="caution">
    <text evidence="4">The sequence shown here is derived from an EMBL/GenBank/DDBJ whole genome shotgun (WGS) entry which is preliminary data.</text>
</comment>